<keyword evidence="1" id="KW-0812">Transmembrane</keyword>
<protein>
    <submittedName>
        <fullName evidence="2">DUF1499 domain-containing protein</fullName>
    </submittedName>
</protein>
<name>A0A964T4V5_9HYPH</name>
<evidence type="ECO:0000313" key="3">
    <source>
        <dbReference type="Proteomes" id="UP000773614"/>
    </source>
</evidence>
<evidence type="ECO:0000313" key="2">
    <source>
        <dbReference type="EMBL" id="MYZ47909.1"/>
    </source>
</evidence>
<dbReference type="Pfam" id="PF07386">
    <property type="entry name" value="DUF1499"/>
    <property type="match status" value="1"/>
</dbReference>
<keyword evidence="3" id="KW-1185">Reference proteome</keyword>
<dbReference type="RefSeq" id="WP_161140260.1">
    <property type="nucleotide sequence ID" value="NZ_SPKJ01000024.1"/>
</dbReference>
<accession>A0A964T4V5</accession>
<sequence length="263" mass="27482">MGVLVDARRSRAAVLSRRLGAVALPVLALGALGHRLGVVGSDELIIVIVLGFVLATAAFAAGVYAIADIWVSGAEGVGHAIAGIVYAMPALALLGLSLYATAVYPALGDISTDWSDPPQFTATPDSLPSDDMAAYADEQNAGYPGLTARLYGVDVDRVFRAVGDLVEDRNWEIVASVPPDQDGAPGTLEAIARTPIFAFLDDVAIRVESTAEGTRVDMRSRSRIGDDDLGQNARRIRAFLADLDTALAGQIEPADPESPAPSD</sequence>
<dbReference type="InterPro" id="IPR010865">
    <property type="entry name" value="DUF1499"/>
</dbReference>
<keyword evidence="1" id="KW-0472">Membrane</keyword>
<dbReference type="Proteomes" id="UP000773614">
    <property type="component" value="Unassembled WGS sequence"/>
</dbReference>
<keyword evidence="1" id="KW-1133">Transmembrane helix</keyword>
<dbReference type="AlphaFoldDB" id="A0A964T4V5"/>
<evidence type="ECO:0000256" key="1">
    <source>
        <dbReference type="SAM" id="Phobius"/>
    </source>
</evidence>
<feature type="transmembrane region" description="Helical" evidence="1">
    <location>
        <begin position="79"/>
        <end position="100"/>
    </location>
</feature>
<proteinExistence type="predicted"/>
<comment type="caution">
    <text evidence="2">The sequence shown here is derived from an EMBL/GenBank/DDBJ whole genome shotgun (WGS) entry which is preliminary data.</text>
</comment>
<organism evidence="2 3">
    <name type="scientific">Propylenella binzhouense</name>
    <dbReference type="NCBI Taxonomy" id="2555902"/>
    <lineage>
        <taxon>Bacteria</taxon>
        <taxon>Pseudomonadati</taxon>
        <taxon>Pseudomonadota</taxon>
        <taxon>Alphaproteobacteria</taxon>
        <taxon>Hyphomicrobiales</taxon>
        <taxon>Propylenellaceae</taxon>
        <taxon>Propylenella</taxon>
    </lineage>
</organism>
<reference evidence="2" key="1">
    <citation type="submission" date="2019-03" db="EMBL/GenBank/DDBJ databases">
        <title>Afifella sp. nov., isolated from activated sludge.</title>
        <authorList>
            <person name="Li Q."/>
            <person name="Liu Y."/>
        </authorList>
    </citation>
    <scope>NUCLEOTIDE SEQUENCE</scope>
    <source>
        <strain evidence="2">L72</strain>
    </source>
</reference>
<gene>
    <name evidence="2" type="ORF">E4O86_09315</name>
</gene>
<dbReference type="EMBL" id="SPKJ01000024">
    <property type="protein sequence ID" value="MYZ47909.1"/>
    <property type="molecule type" value="Genomic_DNA"/>
</dbReference>
<dbReference type="OrthoDB" id="1523552at2"/>
<feature type="transmembrane region" description="Helical" evidence="1">
    <location>
        <begin position="45"/>
        <end position="67"/>
    </location>
</feature>